<sequence length="112" mass="12546">MKKIEAIIRSHKLDEVKTAALNAGVIGMTITELRQFGRQKGLQERYRGVVYNVDFQTRLKVEVVADDEQIDLIVQALVNSAQTGKLGDGKIIVSTVNETVRIRTEEHNLEAI</sequence>
<protein>
    <submittedName>
        <fullName evidence="2">Nitrogen regulatory protein P-II</fullName>
    </submittedName>
</protein>
<evidence type="ECO:0000313" key="3">
    <source>
        <dbReference type="Proteomes" id="UP000008206"/>
    </source>
</evidence>
<keyword evidence="3" id="KW-1185">Reference proteome</keyword>
<evidence type="ECO:0000313" key="2">
    <source>
        <dbReference type="EMBL" id="ADN15825.1"/>
    </source>
</evidence>
<dbReference type="Pfam" id="PF00543">
    <property type="entry name" value="P-II"/>
    <property type="match status" value="1"/>
</dbReference>
<dbReference type="SMART" id="SM00938">
    <property type="entry name" value="P-II"/>
    <property type="match status" value="1"/>
</dbReference>
<dbReference type="GO" id="GO:0005829">
    <property type="term" value="C:cytosol"/>
    <property type="evidence" value="ECO:0007669"/>
    <property type="project" value="TreeGrafter"/>
</dbReference>
<dbReference type="PRINTS" id="PR00340">
    <property type="entry name" value="PIIGLNB"/>
</dbReference>
<dbReference type="EMBL" id="CP002198">
    <property type="protein sequence ID" value="ADN15825.1"/>
    <property type="molecule type" value="Genomic_DNA"/>
</dbReference>
<feature type="modified residue" description="O-UMP-tyrosine" evidence="1">
    <location>
        <position position="51"/>
    </location>
</feature>
<dbReference type="OrthoDB" id="9802729at2"/>
<dbReference type="SUPFAM" id="SSF54913">
    <property type="entry name" value="GlnB-like"/>
    <property type="match status" value="1"/>
</dbReference>
<dbReference type="eggNOG" id="COG0347">
    <property type="taxonomic scope" value="Bacteria"/>
</dbReference>
<dbReference type="GO" id="GO:0005524">
    <property type="term" value="F:ATP binding"/>
    <property type="evidence" value="ECO:0007669"/>
    <property type="project" value="TreeGrafter"/>
</dbReference>
<evidence type="ECO:0000256" key="1">
    <source>
        <dbReference type="PIRSR" id="PIRSR602187-50"/>
    </source>
</evidence>
<dbReference type="PANTHER" id="PTHR30115">
    <property type="entry name" value="NITROGEN REGULATORY PROTEIN P-II"/>
    <property type="match status" value="1"/>
</dbReference>
<dbReference type="GO" id="GO:0006808">
    <property type="term" value="P:regulation of nitrogen utilization"/>
    <property type="evidence" value="ECO:0007669"/>
    <property type="project" value="InterPro"/>
</dbReference>
<dbReference type="AlphaFoldDB" id="E0UK63"/>
<dbReference type="InterPro" id="IPR011322">
    <property type="entry name" value="N-reg_PII-like_a/b"/>
</dbReference>
<reference evidence="3" key="1">
    <citation type="journal article" date="2011" name="MBio">
        <title>Novel metabolic attributes of the genus Cyanothece, comprising a group of unicellular nitrogen-fixing Cyanobacteria.</title>
        <authorList>
            <person name="Bandyopadhyay A."/>
            <person name="Elvitigala T."/>
            <person name="Welsh E."/>
            <person name="Stockel J."/>
            <person name="Liberton M."/>
            <person name="Min H."/>
            <person name="Sherman L.A."/>
            <person name="Pakrasi H.B."/>
        </authorList>
    </citation>
    <scope>NUCLEOTIDE SEQUENCE [LARGE SCALE GENOMIC DNA]</scope>
    <source>
        <strain evidence="3">PCC 7822</strain>
    </source>
</reference>
<dbReference type="InterPro" id="IPR015867">
    <property type="entry name" value="N-reg_PII/ATP_PRibTrfase_C"/>
</dbReference>
<name>E0UK63_GLOV7</name>
<dbReference type="InterPro" id="IPR002187">
    <property type="entry name" value="N-reg_PII"/>
</dbReference>
<accession>E0UK63</accession>
<gene>
    <name evidence="2" type="ordered locus">Cyan7822_3894</name>
</gene>
<proteinExistence type="predicted"/>
<keyword evidence="1" id="KW-0597">Phosphoprotein</keyword>
<organism evidence="2 3">
    <name type="scientific">Gloeothece verrucosa (strain PCC 7822)</name>
    <name type="common">Cyanothece sp. (strain PCC 7822)</name>
    <dbReference type="NCBI Taxonomy" id="497965"/>
    <lineage>
        <taxon>Bacteria</taxon>
        <taxon>Bacillati</taxon>
        <taxon>Cyanobacteriota</taxon>
        <taxon>Cyanophyceae</taxon>
        <taxon>Oscillatoriophycideae</taxon>
        <taxon>Chroococcales</taxon>
        <taxon>Aphanothecaceae</taxon>
        <taxon>Gloeothece</taxon>
        <taxon>Gloeothece verrucosa</taxon>
    </lineage>
</organism>
<dbReference type="STRING" id="497965.Cyan7822_3894"/>
<dbReference type="KEGG" id="cyj:Cyan7822_3894"/>
<dbReference type="GO" id="GO:0030234">
    <property type="term" value="F:enzyme regulator activity"/>
    <property type="evidence" value="ECO:0007669"/>
    <property type="project" value="InterPro"/>
</dbReference>
<dbReference type="PANTHER" id="PTHR30115:SF11">
    <property type="entry name" value="NITROGEN REGULATORY PROTEIN P-II HOMOLOG"/>
    <property type="match status" value="1"/>
</dbReference>
<dbReference type="Proteomes" id="UP000008206">
    <property type="component" value="Chromosome"/>
</dbReference>
<dbReference type="RefSeq" id="WP_013323893.1">
    <property type="nucleotide sequence ID" value="NC_014501.1"/>
</dbReference>
<dbReference type="Gene3D" id="3.30.70.120">
    <property type="match status" value="1"/>
</dbReference>
<dbReference type="HOGENOM" id="CLU_082268_0_0_3"/>
<dbReference type="PROSITE" id="PS51343">
    <property type="entry name" value="PII_GLNB_DOM"/>
    <property type="match status" value="1"/>
</dbReference>